<accession>X6NWJ1</accession>
<proteinExistence type="predicted"/>
<dbReference type="Proteomes" id="UP000023152">
    <property type="component" value="Unassembled WGS sequence"/>
</dbReference>
<keyword evidence="2" id="KW-1185">Reference proteome</keyword>
<dbReference type="EMBL" id="ASPP01005590">
    <property type="protein sequence ID" value="ETO30248.1"/>
    <property type="molecule type" value="Genomic_DNA"/>
</dbReference>
<organism evidence="1 2">
    <name type="scientific">Reticulomyxa filosa</name>
    <dbReference type="NCBI Taxonomy" id="46433"/>
    <lineage>
        <taxon>Eukaryota</taxon>
        <taxon>Sar</taxon>
        <taxon>Rhizaria</taxon>
        <taxon>Retaria</taxon>
        <taxon>Foraminifera</taxon>
        <taxon>Monothalamids</taxon>
        <taxon>Reticulomyxidae</taxon>
        <taxon>Reticulomyxa</taxon>
    </lineage>
</organism>
<sequence>MSTDTTKSASFRFSKEPRRPIFVSLYHLNEDFETIPSKVLKIALFAFLLPRRWIFMPGEDWEKDTIFTANLKLKPALRRMIYTKDEENMVLWVHPRFDRSTNDYKQGKSGWLDTNVKLSQIPDLTKDPKAIAVDDKKNSIGPPPNMSL</sequence>
<dbReference type="AlphaFoldDB" id="X6NWJ1"/>
<name>X6NWJ1_RETFI</name>
<protein>
    <submittedName>
        <fullName evidence="1">Uncharacterized protein</fullName>
    </submittedName>
</protein>
<comment type="caution">
    <text evidence="1">The sequence shown here is derived from an EMBL/GenBank/DDBJ whole genome shotgun (WGS) entry which is preliminary data.</text>
</comment>
<evidence type="ECO:0000313" key="2">
    <source>
        <dbReference type="Proteomes" id="UP000023152"/>
    </source>
</evidence>
<evidence type="ECO:0000313" key="1">
    <source>
        <dbReference type="EMBL" id="ETO30248.1"/>
    </source>
</evidence>
<gene>
    <name evidence="1" type="ORF">RFI_06872</name>
</gene>
<reference evidence="1 2" key="1">
    <citation type="journal article" date="2013" name="Curr. Biol.">
        <title>The Genome of the Foraminiferan Reticulomyxa filosa.</title>
        <authorList>
            <person name="Glockner G."/>
            <person name="Hulsmann N."/>
            <person name="Schleicher M."/>
            <person name="Noegel A.A."/>
            <person name="Eichinger L."/>
            <person name="Gallinger C."/>
            <person name="Pawlowski J."/>
            <person name="Sierra R."/>
            <person name="Euteneuer U."/>
            <person name="Pillet L."/>
            <person name="Moustafa A."/>
            <person name="Platzer M."/>
            <person name="Groth M."/>
            <person name="Szafranski K."/>
            <person name="Schliwa M."/>
        </authorList>
    </citation>
    <scope>NUCLEOTIDE SEQUENCE [LARGE SCALE GENOMIC DNA]</scope>
</reference>